<feature type="transmembrane region" description="Helical" evidence="15">
    <location>
        <begin position="276"/>
        <end position="294"/>
    </location>
</feature>
<dbReference type="InterPro" id="IPR008427">
    <property type="entry name" value="Extracellular_membr_CFEM_dom"/>
</dbReference>
<evidence type="ECO:0000256" key="11">
    <source>
        <dbReference type="ARBA" id="ARBA00023157"/>
    </source>
</evidence>
<dbReference type="PANTHER" id="PTHR33048">
    <property type="entry name" value="PTH11-LIKE INTEGRAL MEMBRANE PROTEIN (AFU_ORTHOLOGUE AFUA_5G11245)"/>
    <property type="match status" value="1"/>
</dbReference>
<feature type="region of interest" description="Disordered" evidence="14">
    <location>
        <begin position="477"/>
        <end position="514"/>
    </location>
</feature>
<evidence type="ECO:0000313" key="19">
    <source>
        <dbReference type="Proteomes" id="UP000799324"/>
    </source>
</evidence>
<evidence type="ECO:0000313" key="18">
    <source>
        <dbReference type="EMBL" id="KAF2654297.1"/>
    </source>
</evidence>
<dbReference type="AlphaFoldDB" id="A0A6A6T4S0"/>
<dbReference type="OrthoDB" id="5378633at2759"/>
<evidence type="ECO:0000256" key="6">
    <source>
        <dbReference type="ARBA" id="ARBA00022622"/>
    </source>
</evidence>
<evidence type="ECO:0000256" key="15">
    <source>
        <dbReference type="SAM" id="Phobius"/>
    </source>
</evidence>
<evidence type="ECO:0000256" key="12">
    <source>
        <dbReference type="ARBA" id="ARBA00023288"/>
    </source>
</evidence>
<evidence type="ECO:0000256" key="9">
    <source>
        <dbReference type="ARBA" id="ARBA00022989"/>
    </source>
</evidence>
<feature type="transmembrane region" description="Helical" evidence="15">
    <location>
        <begin position="243"/>
        <end position="264"/>
    </location>
</feature>
<keyword evidence="5" id="KW-0964">Secreted</keyword>
<name>A0A6A6T4S0_9PLEO</name>
<keyword evidence="6" id="KW-0325">Glycoprotein</keyword>
<feature type="domain" description="CFEM" evidence="16">
    <location>
        <begin position="4"/>
        <end position="50"/>
    </location>
</feature>
<evidence type="ECO:0000256" key="10">
    <source>
        <dbReference type="ARBA" id="ARBA00023136"/>
    </source>
</evidence>
<comment type="subcellular location">
    <subcellularLocation>
        <location evidence="2">Membrane</location>
        <topology evidence="2">Lipid-anchor</topology>
        <topology evidence="2">GPI-anchor</topology>
    </subcellularLocation>
    <subcellularLocation>
        <location evidence="1">Membrane</location>
        <topology evidence="1">Multi-pass membrane protein</topology>
    </subcellularLocation>
    <subcellularLocation>
        <location evidence="3">Secreted</location>
    </subcellularLocation>
</comment>
<feature type="transmembrane region" description="Helical" evidence="15">
    <location>
        <begin position="195"/>
        <end position="215"/>
    </location>
</feature>
<evidence type="ECO:0000256" key="13">
    <source>
        <dbReference type="ARBA" id="ARBA00038359"/>
    </source>
</evidence>
<dbReference type="InterPro" id="IPR049326">
    <property type="entry name" value="Rhodopsin_dom_fungi"/>
</dbReference>
<dbReference type="InterPro" id="IPR052337">
    <property type="entry name" value="SAT4-like"/>
</dbReference>
<evidence type="ECO:0000256" key="7">
    <source>
        <dbReference type="ARBA" id="ARBA00022692"/>
    </source>
</evidence>
<accession>A0A6A6T4S0</accession>
<feature type="transmembrane region" description="Helical" evidence="15">
    <location>
        <begin position="165"/>
        <end position="183"/>
    </location>
</feature>
<dbReference type="Pfam" id="PF05730">
    <property type="entry name" value="CFEM"/>
    <property type="match status" value="1"/>
</dbReference>
<sequence>MIPAISKSSCGLSDLYCVARDGKLMEGITVCIKANCTIRESLTAKNFTESVFGGPVRDDTKLVSYNGIIAGGFALLAVIVRIVARLPWFGGQWGLDDWAILVAMVIYAAYYACPHLSKADGNQLPVLPLTGLSVVLAHDGLGKDMWTVPFDKITHILHIYYFDELFYLSSIALTKISILLFYLRIFPARNFRQGVFITLGICTAYIVAFIPVTIFQCNPIHLAWERWDGQHHGKCIDLNAEGWASTALNIVLDLIVICLPLRELSKLAMGRRKKAGVMLMFLGGGFVTVVSMLRLKWMIQFAQTENVTWDYTPIGYWSTLEVHIGIIVACLPALRSFQHRVFPESRTTVSYSRGYDYPTKGGSPFPSIAKYRRGPSDTGITNSQATMLRSRDRTRADKDFIQLEEYEIRLNPDAEKADGGRGVNNTYIERASVHTDDHSTFLDTSSLHHTLPPAVYNQRRATDVIKVKKEYSVNVEYAPTSLSSSPPEESGDGRTLSTKGSGRSFSVRKQHSHV</sequence>
<dbReference type="GO" id="GO:0098552">
    <property type="term" value="C:side of membrane"/>
    <property type="evidence" value="ECO:0007669"/>
    <property type="project" value="UniProtKB-KW"/>
</dbReference>
<reference evidence="18" key="1">
    <citation type="journal article" date="2020" name="Stud. Mycol.">
        <title>101 Dothideomycetes genomes: a test case for predicting lifestyles and emergence of pathogens.</title>
        <authorList>
            <person name="Haridas S."/>
            <person name="Albert R."/>
            <person name="Binder M."/>
            <person name="Bloem J."/>
            <person name="Labutti K."/>
            <person name="Salamov A."/>
            <person name="Andreopoulos B."/>
            <person name="Baker S."/>
            <person name="Barry K."/>
            <person name="Bills G."/>
            <person name="Bluhm B."/>
            <person name="Cannon C."/>
            <person name="Castanera R."/>
            <person name="Culley D."/>
            <person name="Daum C."/>
            <person name="Ezra D."/>
            <person name="Gonzalez J."/>
            <person name="Henrissat B."/>
            <person name="Kuo A."/>
            <person name="Liang C."/>
            <person name="Lipzen A."/>
            <person name="Lutzoni F."/>
            <person name="Magnuson J."/>
            <person name="Mondo S."/>
            <person name="Nolan M."/>
            <person name="Ohm R."/>
            <person name="Pangilinan J."/>
            <person name="Park H.-J."/>
            <person name="Ramirez L."/>
            <person name="Alfaro M."/>
            <person name="Sun H."/>
            <person name="Tritt A."/>
            <person name="Yoshinaga Y."/>
            <person name="Zwiers L.-H."/>
            <person name="Turgeon B."/>
            <person name="Goodwin S."/>
            <person name="Spatafora J."/>
            <person name="Crous P."/>
            <person name="Grigoriev I."/>
        </authorList>
    </citation>
    <scope>NUCLEOTIDE SEQUENCE</scope>
    <source>
        <strain evidence="18">CBS 122681</strain>
    </source>
</reference>
<dbReference type="EMBL" id="MU004366">
    <property type="protein sequence ID" value="KAF2654297.1"/>
    <property type="molecule type" value="Genomic_DNA"/>
</dbReference>
<keyword evidence="11" id="KW-1015">Disulfide bond</keyword>
<evidence type="ECO:0000256" key="4">
    <source>
        <dbReference type="ARBA" id="ARBA00010031"/>
    </source>
</evidence>
<gene>
    <name evidence="18" type="ORF">K491DRAFT_475398</name>
</gene>
<keyword evidence="9 15" id="KW-1133">Transmembrane helix</keyword>
<keyword evidence="6" id="KW-0336">GPI-anchor</keyword>
<evidence type="ECO:0000256" key="5">
    <source>
        <dbReference type="ARBA" id="ARBA00022525"/>
    </source>
</evidence>
<evidence type="ECO:0000256" key="2">
    <source>
        <dbReference type="ARBA" id="ARBA00004589"/>
    </source>
</evidence>
<dbReference type="Pfam" id="PF20684">
    <property type="entry name" value="Fung_rhodopsin"/>
    <property type="match status" value="1"/>
</dbReference>
<keyword evidence="10 15" id="KW-0472">Membrane</keyword>
<evidence type="ECO:0000256" key="3">
    <source>
        <dbReference type="ARBA" id="ARBA00004613"/>
    </source>
</evidence>
<evidence type="ECO:0000259" key="16">
    <source>
        <dbReference type="Pfam" id="PF05730"/>
    </source>
</evidence>
<dbReference type="PANTHER" id="PTHR33048:SF160">
    <property type="entry name" value="SAT4 FAMILY MEMBRANE PROTEIN"/>
    <property type="match status" value="1"/>
</dbReference>
<feature type="compositionally biased region" description="Polar residues" evidence="14">
    <location>
        <begin position="495"/>
        <end position="504"/>
    </location>
</feature>
<keyword evidence="8" id="KW-0732">Signal</keyword>
<feature type="domain" description="Rhodopsin" evidence="17">
    <location>
        <begin position="80"/>
        <end position="337"/>
    </location>
</feature>
<evidence type="ECO:0000259" key="17">
    <source>
        <dbReference type="Pfam" id="PF20684"/>
    </source>
</evidence>
<evidence type="ECO:0000256" key="8">
    <source>
        <dbReference type="ARBA" id="ARBA00022729"/>
    </source>
</evidence>
<evidence type="ECO:0000256" key="1">
    <source>
        <dbReference type="ARBA" id="ARBA00004141"/>
    </source>
</evidence>
<evidence type="ECO:0000256" key="14">
    <source>
        <dbReference type="SAM" id="MobiDB-lite"/>
    </source>
</evidence>
<comment type="similarity">
    <text evidence="13">Belongs to the SAT4 family.</text>
</comment>
<dbReference type="GO" id="GO:0005576">
    <property type="term" value="C:extracellular region"/>
    <property type="evidence" value="ECO:0007669"/>
    <property type="project" value="UniProtKB-SubCell"/>
</dbReference>
<protein>
    <submittedName>
        <fullName evidence="18">Uncharacterized protein</fullName>
    </submittedName>
</protein>
<feature type="transmembrane region" description="Helical" evidence="15">
    <location>
        <begin position="95"/>
        <end position="112"/>
    </location>
</feature>
<feature type="transmembrane region" description="Helical" evidence="15">
    <location>
        <begin position="62"/>
        <end position="83"/>
    </location>
</feature>
<comment type="similarity">
    <text evidence="4">Belongs to the RBT5 family.</text>
</comment>
<keyword evidence="19" id="KW-1185">Reference proteome</keyword>
<proteinExistence type="inferred from homology"/>
<dbReference type="Proteomes" id="UP000799324">
    <property type="component" value="Unassembled WGS sequence"/>
</dbReference>
<keyword evidence="7 15" id="KW-0812">Transmembrane</keyword>
<organism evidence="18 19">
    <name type="scientific">Lophiostoma macrostomum CBS 122681</name>
    <dbReference type="NCBI Taxonomy" id="1314788"/>
    <lineage>
        <taxon>Eukaryota</taxon>
        <taxon>Fungi</taxon>
        <taxon>Dikarya</taxon>
        <taxon>Ascomycota</taxon>
        <taxon>Pezizomycotina</taxon>
        <taxon>Dothideomycetes</taxon>
        <taxon>Pleosporomycetidae</taxon>
        <taxon>Pleosporales</taxon>
        <taxon>Lophiostomataceae</taxon>
        <taxon>Lophiostoma</taxon>
    </lineage>
</organism>
<keyword evidence="12" id="KW-0449">Lipoprotein</keyword>